<gene>
    <name evidence="2" type="ORF">YQE_01704</name>
</gene>
<evidence type="ECO:0000313" key="2">
    <source>
        <dbReference type="EMBL" id="ENN81993.1"/>
    </source>
</evidence>
<organism evidence="2">
    <name type="scientific">Dendroctonus ponderosae</name>
    <name type="common">Mountain pine beetle</name>
    <dbReference type="NCBI Taxonomy" id="77166"/>
    <lineage>
        <taxon>Eukaryota</taxon>
        <taxon>Metazoa</taxon>
        <taxon>Ecdysozoa</taxon>
        <taxon>Arthropoda</taxon>
        <taxon>Hexapoda</taxon>
        <taxon>Insecta</taxon>
        <taxon>Pterygota</taxon>
        <taxon>Neoptera</taxon>
        <taxon>Endopterygota</taxon>
        <taxon>Coleoptera</taxon>
        <taxon>Polyphaga</taxon>
        <taxon>Cucujiformia</taxon>
        <taxon>Curculionidae</taxon>
        <taxon>Scolytinae</taxon>
        <taxon>Dendroctonus</taxon>
    </lineage>
</organism>
<feature type="compositionally biased region" description="Polar residues" evidence="1">
    <location>
        <begin position="409"/>
        <end position="422"/>
    </location>
</feature>
<feature type="compositionally biased region" description="Polar residues" evidence="1">
    <location>
        <begin position="289"/>
        <end position="298"/>
    </location>
</feature>
<feature type="non-terminal residue" evidence="2">
    <location>
        <position position="1"/>
    </location>
</feature>
<feature type="region of interest" description="Disordered" evidence="1">
    <location>
        <begin position="337"/>
        <end position="524"/>
    </location>
</feature>
<sequence>MEANERNEGEEVGKPWVVDKNLFSTFCKHERLASSGDVWSTQHHFEDGRRREFERRRWHTPNLSAFEIRALRKSFPLDARADRCREREHDRIRNARLGEEKNPKNLQWKIDIFHISIAQSPPIVVDWKMSEKLSEKSSAIPHKGGATSSIPLPGSALPARRCPPDKVRPVAGSSRATSPALSMIPRAPPTSQIASPYQSGQKGAVAQNGSMLDKLKLFKNSEKPSTGTNGKRTSSSSGVSSAKSERSDSSASLDANAESKPVKNISRIKQTTKLTTNPNPNPAKKDGLKTQSSYQNGGTKIATEVEKHANKVAGLPGSKLTEPKVRVSALKETKAIAHQSAGNGTGIPKPTLAVKGTTKPVCPSSSMSSQKGPLSREPSQHSICSPKPAVAMVSPMKAEVPKEPPPSASRENSPLSNQVLKDSQNHVSKDTQLSESSNSASTGPQSNSSDGSVIYKPSSESSCSEHVSNPIPNRKEPLQYLSDAASERNHSVPHPPLEPLREAQETESPIKTKPSPTKERTVDSPRLTTIPNHIRQTISKVEPSQESLDRIENITMKHIREQSSLSQPDSFKANHNGQSVDEDDFNLNHHRLMAFNMDVPDNIKEGAGDNLSIEPMRPLLRGYCSTFTLAGRQRSPYGRGSGEGDYCDISLANGYLSEGELLRGTNPIDISDGYLSEGGSVLYARRLQNMAAQNGIHKLDASRGTLSKIASNKSVICH</sequence>
<dbReference type="EMBL" id="KB739998">
    <property type="protein sequence ID" value="ENN81993.1"/>
    <property type="molecule type" value="Genomic_DNA"/>
</dbReference>
<dbReference type="OrthoDB" id="2161974at2759"/>
<reference evidence="2" key="1">
    <citation type="journal article" date="2013" name="Genome Biol.">
        <title>Draft genome of the mountain pine beetle, Dendroctonus ponderosae Hopkins, a major forest pest.</title>
        <authorList>
            <person name="Keeling C.I."/>
            <person name="Yuen M.M."/>
            <person name="Liao N.Y."/>
            <person name="Docking T.R."/>
            <person name="Chan S.K."/>
            <person name="Taylor G.A."/>
            <person name="Palmquist D.L."/>
            <person name="Jackman S.D."/>
            <person name="Nguyen A."/>
            <person name="Li M."/>
            <person name="Henderson H."/>
            <person name="Janes J.K."/>
            <person name="Zhao Y."/>
            <person name="Pandoh P."/>
            <person name="Moore R."/>
            <person name="Sperling F.A."/>
            <person name="Huber D.P."/>
            <person name="Birol I."/>
            <person name="Jones S.J."/>
            <person name="Bohlmann J."/>
        </authorList>
    </citation>
    <scope>NUCLEOTIDE SEQUENCE</scope>
</reference>
<feature type="compositionally biased region" description="Polar residues" evidence="1">
    <location>
        <begin position="223"/>
        <end position="233"/>
    </location>
</feature>
<proteinExistence type="predicted"/>
<feature type="region of interest" description="Disordered" evidence="1">
    <location>
        <begin position="219"/>
        <end position="302"/>
    </location>
</feature>
<protein>
    <submittedName>
        <fullName evidence="2">Uncharacterized protein</fullName>
    </submittedName>
</protein>
<feature type="compositionally biased region" description="Basic and acidic residues" evidence="1">
    <location>
        <begin position="499"/>
        <end position="523"/>
    </location>
</feature>
<feature type="compositionally biased region" description="Polar residues" evidence="1">
    <location>
        <begin position="430"/>
        <end position="451"/>
    </location>
</feature>
<feature type="compositionally biased region" description="Polar residues" evidence="1">
    <location>
        <begin position="363"/>
        <end position="372"/>
    </location>
</feature>
<dbReference type="HOGENOM" id="CLU_385078_0_0_1"/>
<dbReference type="OMA" id="PGTSRFH"/>
<feature type="compositionally biased region" description="Low complexity" evidence="1">
    <location>
        <begin position="458"/>
        <end position="468"/>
    </location>
</feature>
<evidence type="ECO:0000256" key="1">
    <source>
        <dbReference type="SAM" id="MobiDB-lite"/>
    </source>
</evidence>
<name>N6TVB3_DENPD</name>
<feature type="compositionally biased region" description="Polar residues" evidence="1">
    <location>
        <begin position="189"/>
        <end position="201"/>
    </location>
</feature>
<dbReference type="AlphaFoldDB" id="N6TVB3"/>
<feature type="region of interest" description="Disordered" evidence="1">
    <location>
        <begin position="138"/>
        <end position="205"/>
    </location>
</feature>
<accession>N6TVB3</accession>